<feature type="repeat" description="WD" evidence="3">
    <location>
        <begin position="174"/>
        <end position="215"/>
    </location>
</feature>
<feature type="region of interest" description="Disordered" evidence="4">
    <location>
        <begin position="512"/>
        <end position="533"/>
    </location>
</feature>
<dbReference type="PANTHER" id="PTHR46170:SF1">
    <property type="entry name" value="GATOR COMPLEX PROTEIN WDR59"/>
    <property type="match status" value="1"/>
</dbReference>
<dbReference type="InterPro" id="IPR001680">
    <property type="entry name" value="WD40_rpt"/>
</dbReference>
<keyword evidence="1 3" id="KW-0853">WD repeat</keyword>
<dbReference type="Gene3D" id="2.130.10.10">
    <property type="entry name" value="YVTN repeat-like/Quinoprotein amine dehydrogenase"/>
    <property type="match status" value="2"/>
</dbReference>
<dbReference type="InterPro" id="IPR039456">
    <property type="entry name" value="WDR59_mRING-H2-C3H3C2"/>
</dbReference>
<dbReference type="InterPro" id="IPR049567">
    <property type="entry name" value="WDR59-like"/>
</dbReference>
<dbReference type="PROSITE" id="PS50294">
    <property type="entry name" value="WD_REPEATS_REGION"/>
    <property type="match status" value="2"/>
</dbReference>
<evidence type="ECO:0000313" key="7">
    <source>
        <dbReference type="Proteomes" id="UP000695562"/>
    </source>
</evidence>
<dbReference type="GO" id="GO:0035859">
    <property type="term" value="C:Seh1-associated complex"/>
    <property type="evidence" value="ECO:0007669"/>
    <property type="project" value="TreeGrafter"/>
</dbReference>
<evidence type="ECO:0000259" key="5">
    <source>
        <dbReference type="Pfam" id="PF17120"/>
    </source>
</evidence>
<feature type="compositionally biased region" description="Low complexity" evidence="4">
    <location>
        <begin position="633"/>
        <end position="656"/>
    </location>
</feature>
<protein>
    <recommendedName>
        <fullName evidence="5">WDR59/RTC1-like RING zinc finger domain-containing protein</fullName>
    </recommendedName>
</protein>
<keyword evidence="2" id="KW-0677">Repeat</keyword>
<dbReference type="SUPFAM" id="SSF50978">
    <property type="entry name" value="WD40 repeat-like"/>
    <property type="match status" value="1"/>
</dbReference>
<dbReference type="Proteomes" id="UP000695562">
    <property type="component" value="Unassembled WGS sequence"/>
</dbReference>
<dbReference type="Pfam" id="PF00400">
    <property type="entry name" value="WD40"/>
    <property type="match status" value="2"/>
</dbReference>
<dbReference type="GO" id="GO:0035591">
    <property type="term" value="F:signaling adaptor activity"/>
    <property type="evidence" value="ECO:0007669"/>
    <property type="project" value="TreeGrafter"/>
</dbReference>
<dbReference type="InterPro" id="IPR036322">
    <property type="entry name" value="WD40_repeat_dom_sf"/>
</dbReference>
<dbReference type="CDD" id="cd16692">
    <property type="entry name" value="mRING-H2-C3H3C2_WDR59"/>
    <property type="match status" value="1"/>
</dbReference>
<comment type="caution">
    <text evidence="6">The sequence shown here is derived from an EMBL/GenBank/DDBJ whole genome shotgun (WGS) entry which is preliminary data.</text>
</comment>
<dbReference type="PROSITE" id="PS50082">
    <property type="entry name" value="WD_REPEATS_2"/>
    <property type="match status" value="4"/>
</dbReference>
<proteinExistence type="predicted"/>
<feature type="region of interest" description="Disordered" evidence="4">
    <location>
        <begin position="807"/>
        <end position="842"/>
    </location>
</feature>
<feature type="compositionally biased region" description="Low complexity" evidence="4">
    <location>
        <begin position="992"/>
        <end position="1027"/>
    </location>
</feature>
<feature type="region of interest" description="Disordered" evidence="4">
    <location>
        <begin position="752"/>
        <end position="778"/>
    </location>
</feature>
<dbReference type="EMBL" id="AJWJ01000170">
    <property type="protein sequence ID" value="KAF2074004.1"/>
    <property type="molecule type" value="Genomic_DNA"/>
</dbReference>
<dbReference type="InterPro" id="IPR049566">
    <property type="entry name" value="WDR59_RTC1-like_RING_Znf"/>
</dbReference>
<feature type="region of interest" description="Disordered" evidence="4">
    <location>
        <begin position="1535"/>
        <end position="1556"/>
    </location>
</feature>
<evidence type="ECO:0000256" key="2">
    <source>
        <dbReference type="ARBA" id="ARBA00022737"/>
    </source>
</evidence>
<feature type="compositionally biased region" description="Low complexity" evidence="4">
    <location>
        <begin position="753"/>
        <end position="774"/>
    </location>
</feature>
<name>A0A8J4PXN4_9MYCE</name>
<feature type="domain" description="WDR59/RTC1-like RING zinc finger" evidence="5">
    <location>
        <begin position="1399"/>
        <end position="1448"/>
    </location>
</feature>
<dbReference type="InterPro" id="IPR019775">
    <property type="entry name" value="WD40_repeat_CS"/>
</dbReference>
<feature type="compositionally biased region" description="Polar residues" evidence="4">
    <location>
        <begin position="1043"/>
        <end position="1060"/>
    </location>
</feature>
<feature type="repeat" description="WD" evidence="3">
    <location>
        <begin position="216"/>
        <end position="258"/>
    </location>
</feature>
<feature type="repeat" description="WD" evidence="3">
    <location>
        <begin position="128"/>
        <end position="170"/>
    </location>
</feature>
<feature type="region of interest" description="Disordered" evidence="4">
    <location>
        <begin position="895"/>
        <end position="965"/>
    </location>
</feature>
<evidence type="ECO:0000256" key="3">
    <source>
        <dbReference type="PROSITE-ProRule" id="PRU00221"/>
    </source>
</evidence>
<feature type="region of interest" description="Disordered" evidence="4">
    <location>
        <begin position="1472"/>
        <end position="1495"/>
    </location>
</feature>
<gene>
    <name evidence="6" type="ORF">CYY_004680</name>
</gene>
<evidence type="ECO:0000313" key="6">
    <source>
        <dbReference type="EMBL" id="KAF2074004.1"/>
    </source>
</evidence>
<accession>A0A8J4PXN4</accession>
<dbReference type="SMART" id="SM00320">
    <property type="entry name" value="WD40"/>
    <property type="match status" value="7"/>
</dbReference>
<feature type="region of interest" description="Disordered" evidence="4">
    <location>
        <begin position="992"/>
        <end position="1060"/>
    </location>
</feature>
<feature type="region of interest" description="Disordered" evidence="4">
    <location>
        <begin position="1"/>
        <end position="25"/>
    </location>
</feature>
<reference evidence="6" key="1">
    <citation type="submission" date="2020-01" db="EMBL/GenBank/DDBJ databases">
        <title>Development of genomics and gene disruption for Polysphondylium violaceum indicates a role for the polyketide synthase stlB in stalk morphogenesis.</title>
        <authorList>
            <person name="Narita B."/>
            <person name="Kawabe Y."/>
            <person name="Kin K."/>
            <person name="Saito T."/>
            <person name="Gibbs R."/>
            <person name="Kuspa A."/>
            <person name="Muzny D."/>
            <person name="Queller D."/>
            <person name="Richards S."/>
            <person name="Strassman J."/>
            <person name="Sucgang R."/>
            <person name="Worley K."/>
            <person name="Schaap P."/>
        </authorList>
    </citation>
    <scope>NUCLEOTIDE SEQUENCE</scope>
    <source>
        <strain evidence="6">QSvi11</strain>
    </source>
</reference>
<keyword evidence="7" id="KW-1185">Reference proteome</keyword>
<dbReference type="GO" id="GO:0005774">
    <property type="term" value="C:vacuolar membrane"/>
    <property type="evidence" value="ECO:0007669"/>
    <property type="project" value="TreeGrafter"/>
</dbReference>
<dbReference type="GO" id="GO:0034198">
    <property type="term" value="P:cellular response to amino acid starvation"/>
    <property type="evidence" value="ECO:0007669"/>
    <property type="project" value="TreeGrafter"/>
</dbReference>
<feature type="compositionally biased region" description="Low complexity" evidence="4">
    <location>
        <begin position="1472"/>
        <end position="1485"/>
    </location>
</feature>
<evidence type="ECO:0000256" key="4">
    <source>
        <dbReference type="SAM" id="MobiDB-lite"/>
    </source>
</evidence>
<dbReference type="PROSITE" id="PS00678">
    <property type="entry name" value="WD_REPEATS_1"/>
    <property type="match status" value="2"/>
</dbReference>
<dbReference type="InterPro" id="IPR015943">
    <property type="entry name" value="WD40/YVTN_repeat-like_dom_sf"/>
</dbReference>
<dbReference type="OrthoDB" id="311712at2759"/>
<dbReference type="PANTHER" id="PTHR46170">
    <property type="entry name" value="GATOR COMPLEX PROTEIN WDR59"/>
    <property type="match status" value="1"/>
</dbReference>
<dbReference type="GO" id="GO:1904263">
    <property type="term" value="P:positive regulation of TORC1 signaling"/>
    <property type="evidence" value="ECO:0007669"/>
    <property type="project" value="TreeGrafter"/>
</dbReference>
<evidence type="ECO:0000256" key="1">
    <source>
        <dbReference type="ARBA" id="ARBA00022574"/>
    </source>
</evidence>
<feature type="compositionally biased region" description="Low complexity" evidence="4">
    <location>
        <begin position="672"/>
        <end position="711"/>
    </location>
</feature>
<feature type="repeat" description="WD" evidence="3">
    <location>
        <begin position="84"/>
        <end position="125"/>
    </location>
</feature>
<dbReference type="Pfam" id="PF17120">
    <property type="entry name" value="zf-RING_16"/>
    <property type="match status" value="1"/>
</dbReference>
<feature type="region of interest" description="Disordered" evidence="4">
    <location>
        <begin position="633"/>
        <end position="724"/>
    </location>
</feature>
<feature type="compositionally biased region" description="Low complexity" evidence="4">
    <location>
        <begin position="815"/>
        <end position="842"/>
    </location>
</feature>
<feature type="compositionally biased region" description="Basic and acidic residues" evidence="4">
    <location>
        <begin position="657"/>
        <end position="671"/>
    </location>
</feature>
<sequence length="1556" mass="172811">MTTPPSTSFITTTTTTPTPTSFLNNNNNNNNNVINTFQHNYNVKFYDMINSITVNKAGNLVCLGGKKSLQIIDLESLKNVKNILQQSTWDVNVVDWNNVSPNLIASSSNSSVFVWDLENSKFPLLSQFQSHSRAISDLSWSLFDQNILATTSADSFINIWDLRSSKKAMKIKSLSSHILSAVQVKWNKFNSNVLASAHEGNLKIWDLRADNKEFSTTVHSSKVYGIDWSPHVENEIMTCSQDKSIKIWNYPTAKPKQIITTGHPVLRAKYLPIGNGIVTISDRGENHIRLWDLKDLQSPVGTLIGHTDNIRAFDFRVKNNSDTDQDLQIVSWSKDQYLRLWKLDNNLKDTFNIDYSNQLPLLNNTTSPATFGQIGTPEFTDEYSGGSSSIGSNSNGGALVSNLNHSLFNISKDKDSLINQPIFVNNNSNNNSNNVDSNNSNNNNLLQTSPQLYHIATNSTIATTADLDLPKDLDLELKMITSKPISKYLKIEQINLNTRTCVVTCSVPNNYNNNELDEDELEETSGNNNNNSINNKKLIAQSIDSDSDSSSGIRGYTTVQINVSFPYAYPNKAAPNFGCNIYACNTSLKTNIAIQAALHEISLQRVQKNLPCFEQCLNKLLTMVKEIVLESNSSNNVGNNNNNNNNTSPSSLLDSSFHNEDKNDNVFKFDNDSNSNISNSNSSSSGLGNSTTIHKNYSLGELSSNNSGGVNRARGTFDKTDSMPMINLRSSNSRIETLSAISAALDFDSNIGNNNNNNNNNSNNPKFSKSPNSPRIFEQYKPSKPMFTNKPGEIIFLNNYKDPNEEQMPLSPILNNFANNNSNNNNNNNNNSSNNNSGWISSPSNNTFNTDFSLSSHRNSLKIPEGFPCPRICGVAFGGNNKIIVFKRKSIVVSSSSSSSSSTNKPSINISSPSLQLSSSPSSITPTTTTTTTTLTTTTPNMLNTTPTTTNNSNNSNNNTTSPTIVLSEIKTTPRTYKELLQQINSLSLSGSNAGNEEISNNPSTSLHSTLSSSQSSTNSTTPSKNNILSRELHPASPLLNDMKSNNIYGTSPSPLSTSPYNINNNINNNSNEQNMNDNLSTNSSPILSSKPYTPIAQTIRIYDISPILPLNYNLACSYVLNGKSIEEVCNINKQLAIRENRKDLVKLWDFIKNVTDPKLYIKQFLLNNNINNNNSNMNNSKRSFRVDFKDQSNNNMDDNSWPNHPLGRTLVKSYIEHYKKLGDIQTLAVLSCILVLSAHQLQKVKNYFTNNESMAHQNILMNGSLSNLSIVLGGIDDNNNHNNNILFRTSSTSTPTKGNSIVSNNNNNNNNNSNIGDLTNYDPNLCLLDPSQSKIYDYYRNLYSDVLYRWELLEKRAEVLKFIQHREPERGIYFAIECTKCFRKLPNYYCDRCKIYAVKCSICNISVRGLSSFCIFCGHGGHTTHIKDWFNKNIKCPTGCGCSCSFNKSEQNSQQQLQLQQPPQITQITQSSNSINTNSNNSTIPYTPRSTTNFHVPSHIRKENIRRYSLSAFDNHHEDNQSDSLFNDICFSPSSSSSQKGVGGGGVTNDQLFSN</sequence>
<organism evidence="6 7">
    <name type="scientific">Polysphondylium violaceum</name>
    <dbReference type="NCBI Taxonomy" id="133409"/>
    <lineage>
        <taxon>Eukaryota</taxon>
        <taxon>Amoebozoa</taxon>
        <taxon>Evosea</taxon>
        <taxon>Eumycetozoa</taxon>
        <taxon>Dictyostelia</taxon>
        <taxon>Dictyosteliales</taxon>
        <taxon>Dictyosteliaceae</taxon>
        <taxon>Polysphondylium</taxon>
    </lineage>
</organism>